<accession>A0A8E7L5K6</accession>
<organism evidence="1">
    <name type="scientific">Lophura nycthemera parvoviridae sp</name>
    <dbReference type="NCBI Taxonomy" id="2794483"/>
    <lineage>
        <taxon>Viruses</taxon>
        <taxon>Monodnaviria</taxon>
        <taxon>Shotokuvirae</taxon>
        <taxon>Cossaviricota</taxon>
        <taxon>Quintoviricetes</taxon>
        <taxon>Piccovirales</taxon>
        <taxon>Parvoviridae</taxon>
    </lineage>
</organism>
<reference evidence="1" key="1">
    <citation type="submission" date="2020-09" db="EMBL/GenBank/DDBJ databases">
        <title>Parvovirus dark matter in the feces of wild birds.</title>
        <authorList>
            <person name="Dai Z."/>
            <person name="Yang S."/>
            <person name="Zhang W."/>
        </authorList>
    </citation>
    <scope>NUCLEOTIDE SEQUENCE</scope>
    <source>
        <strain evidence="1">Spt213par019</strain>
    </source>
</reference>
<name>A0A8E7L5K6_9VIRU</name>
<evidence type="ECO:0000313" key="1">
    <source>
        <dbReference type="EMBL" id="QVW56799.1"/>
    </source>
</evidence>
<protein>
    <submittedName>
        <fullName evidence="1">Capsid protein</fullName>
    </submittedName>
</protein>
<dbReference type="EMBL" id="MW046554">
    <property type="protein sequence ID" value="QVW56799.1"/>
    <property type="molecule type" value="Genomic_DNA"/>
</dbReference>
<proteinExistence type="predicted"/>
<sequence length="187" mass="21084">MFYNDESPPAAATNDDIMTWKGVRTQYLKSPFNAVTSAGRVETLEFNYDTDPNAISEENDASVVGLNNYEASNHVTSRSGHVSCNFSGEYQPGDYNREIRLDEQVQNWTPVTSNPALPERLLLRIKPVTEGFNDANTINYGDQLSYKLMVKLTYIVEFKELKIGLRWPVQRNPARVTITADANTNVN</sequence>